<gene>
    <name evidence="1" type="ORF">FDO65_01515</name>
</gene>
<proteinExistence type="predicted"/>
<dbReference type="RefSeq" id="WP_137447725.1">
    <property type="nucleotide sequence ID" value="NZ_SZZH01000001.1"/>
</dbReference>
<sequence>MPLDHPIAVVGLDLLHDSDLGVQAFARHVGELLPIDRARLVVAGMRGALEGKADLSAEAAAAFPGLDLATAYTGADVVATLAAAAGLSGDQIGAARTAAAHDLARSAWTVGPASGLSDLRRLLTAHGVQLATTSSSPIGVPEVLDAIEMPDLPWLVVAPGRRRDWWLDAVRPDDAAPTPTPPVPAGHHLVIAGRPADLSAPSSVGVTTGLVDRFGRAADGSPAATWTARDLTGLLPAITDWLEHR</sequence>
<dbReference type="EMBL" id="SZZH01000001">
    <property type="protein sequence ID" value="TKV60421.1"/>
    <property type="molecule type" value="Genomic_DNA"/>
</dbReference>
<organism evidence="1 2">
    <name type="scientific">Nakamurella flava</name>
    <dbReference type="NCBI Taxonomy" id="2576308"/>
    <lineage>
        <taxon>Bacteria</taxon>
        <taxon>Bacillati</taxon>
        <taxon>Actinomycetota</taxon>
        <taxon>Actinomycetes</taxon>
        <taxon>Nakamurellales</taxon>
        <taxon>Nakamurellaceae</taxon>
        <taxon>Nakamurella</taxon>
    </lineage>
</organism>
<dbReference type="Proteomes" id="UP000306985">
    <property type="component" value="Unassembled WGS sequence"/>
</dbReference>
<name>A0A4U6QJF5_9ACTN</name>
<accession>A0A4U6QJF5</accession>
<comment type="caution">
    <text evidence="1">The sequence shown here is derived from an EMBL/GenBank/DDBJ whole genome shotgun (WGS) entry which is preliminary data.</text>
</comment>
<keyword evidence="2" id="KW-1185">Reference proteome</keyword>
<evidence type="ECO:0000313" key="1">
    <source>
        <dbReference type="EMBL" id="TKV60421.1"/>
    </source>
</evidence>
<dbReference type="AlphaFoldDB" id="A0A4U6QJF5"/>
<protein>
    <recommendedName>
        <fullName evidence="3">Haloacid dehalogenase</fullName>
    </recommendedName>
</protein>
<evidence type="ECO:0000313" key="2">
    <source>
        <dbReference type="Proteomes" id="UP000306985"/>
    </source>
</evidence>
<reference evidence="1 2" key="1">
    <citation type="submission" date="2019-05" db="EMBL/GenBank/DDBJ databases">
        <title>Nakamurella sp. N5BH11, whole genome shotgun sequence.</title>
        <authorList>
            <person name="Tuo L."/>
        </authorList>
    </citation>
    <scope>NUCLEOTIDE SEQUENCE [LARGE SCALE GENOMIC DNA]</scope>
    <source>
        <strain evidence="1 2">N5BH11</strain>
    </source>
</reference>
<evidence type="ECO:0008006" key="3">
    <source>
        <dbReference type="Google" id="ProtNLM"/>
    </source>
</evidence>
<dbReference type="OrthoDB" id="3851389at2"/>